<accession>A0A7R7MTP2</accession>
<dbReference type="Proteomes" id="UP000595205">
    <property type="component" value="Chromosome"/>
</dbReference>
<reference evidence="1 2" key="1">
    <citation type="submission" date="2020-12" db="EMBL/GenBank/DDBJ databases">
        <title>Genome sequence of clinical Mycobacterium intracellulare strains.</title>
        <authorList>
            <person name="Tateishi Y."/>
            <person name="Matsumoto S."/>
            <person name="Fukushima Y."/>
            <person name="Nakajima C."/>
            <person name="Suzuki Y."/>
        </authorList>
    </citation>
    <scope>NUCLEOTIDE SEQUENCE [LARGE SCALE GENOMIC DNA]</scope>
    <source>
        <strain evidence="1 2">M018</strain>
    </source>
</reference>
<dbReference type="EMBL" id="AP024255">
    <property type="protein sequence ID" value="BCO99836.1"/>
    <property type="molecule type" value="Genomic_DNA"/>
</dbReference>
<dbReference type="AlphaFoldDB" id="A0A7R7MTP2"/>
<proteinExistence type="predicted"/>
<name>A0A7R7MTP2_MYCIT</name>
<sequence length="288" mass="31718">MFAAAGPARSLDPARWVLQHIRVGSLDSAYAKARRAQEHLATLRASIDAYRASEPHEFVREVVDHPFQPELAVVNFRVNVKQPPPESWGLIVGDILTNLRAALDHALFGHAAARQTLTAAQERALQYPLIAKASEWPGAQAKLAPLTEPTVLQIIEDSQPFKVQKPDWHSFALLNGLVNRDKHRQVRVVSYSNEAFDITGTTGDVERVDKEPREMTDGALVASVTFRRPLRKPGDSPADVSVTLNVEFGYTENIELPTVAEQKSVTVVMPILVDQVIETLDNLKAAGA</sequence>
<organism evidence="1 2">
    <name type="scientific">Mycobacterium intracellulare</name>
    <dbReference type="NCBI Taxonomy" id="1767"/>
    <lineage>
        <taxon>Bacteria</taxon>
        <taxon>Bacillati</taxon>
        <taxon>Actinomycetota</taxon>
        <taxon>Actinomycetes</taxon>
        <taxon>Mycobacteriales</taxon>
        <taxon>Mycobacteriaceae</taxon>
        <taxon>Mycobacterium</taxon>
        <taxon>Mycobacterium avium complex (MAC)</taxon>
    </lineage>
</organism>
<evidence type="ECO:0000313" key="1">
    <source>
        <dbReference type="EMBL" id="BCO99836.1"/>
    </source>
</evidence>
<gene>
    <name evidence="1" type="ORF">MINTM018_26060</name>
</gene>
<evidence type="ECO:0000313" key="2">
    <source>
        <dbReference type="Proteomes" id="UP000595205"/>
    </source>
</evidence>
<protein>
    <submittedName>
        <fullName evidence="1">Uncharacterized protein</fullName>
    </submittedName>
</protein>